<gene>
    <name evidence="1" type="ORF">AKAME5_002189500</name>
</gene>
<reference evidence="1" key="1">
    <citation type="submission" date="2022-08" db="EMBL/GenBank/DDBJ databases">
        <title>Genome sequencing of akame (Lates japonicus).</title>
        <authorList>
            <person name="Hashiguchi Y."/>
            <person name="Takahashi H."/>
        </authorList>
    </citation>
    <scope>NUCLEOTIDE SEQUENCE</scope>
    <source>
        <strain evidence="1">Kochi</strain>
    </source>
</reference>
<comment type="caution">
    <text evidence="1">The sequence shown here is derived from an EMBL/GenBank/DDBJ whole genome shotgun (WGS) entry which is preliminary data.</text>
</comment>
<dbReference type="EMBL" id="BRZM01000383">
    <property type="protein sequence ID" value="GLD70577.1"/>
    <property type="molecule type" value="Genomic_DNA"/>
</dbReference>
<proteinExistence type="predicted"/>
<accession>A0AAD3RJ76</accession>
<protein>
    <submittedName>
        <fullName evidence="1">Ras GTPase-activating protein 3 isoform X1</fullName>
    </submittedName>
</protein>
<dbReference type="Proteomes" id="UP001279410">
    <property type="component" value="Unassembled WGS sequence"/>
</dbReference>
<sequence length="206" mass="23409">MVHTNHEVYSTTNEMFQVIRQSGHSTSRPTTVWRRRPIDISTKSQPVQPQTPEHLPSSALPQRPLALLQALSGQPWVYAPALAVCPRNIQLDDEGREIERIYSCSVDIHDQTDQDARSDTDKTWFACAAVSLCTTGPSREEYSSFVIDDQETYKPEADCSQLCRPLTAAHIQRDKFKKTKIVRKHPIGDRSQCHIRQQSESSTYSI</sequence>
<name>A0AAD3RJ76_LATJO</name>
<evidence type="ECO:0000313" key="1">
    <source>
        <dbReference type="EMBL" id="GLD70577.1"/>
    </source>
</evidence>
<keyword evidence="2" id="KW-1185">Reference proteome</keyword>
<evidence type="ECO:0000313" key="2">
    <source>
        <dbReference type="Proteomes" id="UP001279410"/>
    </source>
</evidence>
<dbReference type="AlphaFoldDB" id="A0AAD3RJ76"/>
<organism evidence="1 2">
    <name type="scientific">Lates japonicus</name>
    <name type="common">Japanese lates</name>
    <dbReference type="NCBI Taxonomy" id="270547"/>
    <lineage>
        <taxon>Eukaryota</taxon>
        <taxon>Metazoa</taxon>
        <taxon>Chordata</taxon>
        <taxon>Craniata</taxon>
        <taxon>Vertebrata</taxon>
        <taxon>Euteleostomi</taxon>
        <taxon>Actinopterygii</taxon>
        <taxon>Neopterygii</taxon>
        <taxon>Teleostei</taxon>
        <taxon>Neoteleostei</taxon>
        <taxon>Acanthomorphata</taxon>
        <taxon>Carangaria</taxon>
        <taxon>Carangaria incertae sedis</taxon>
        <taxon>Centropomidae</taxon>
        <taxon>Lates</taxon>
    </lineage>
</organism>